<dbReference type="CDD" id="cd01837">
    <property type="entry name" value="SGNH_plant_lipase_like"/>
    <property type="match status" value="1"/>
</dbReference>
<comment type="similarity">
    <text evidence="1">Belongs to the 'GDSL' lipolytic enzyme family.</text>
</comment>
<dbReference type="Pfam" id="PF00657">
    <property type="entry name" value="Lipase_GDSL"/>
    <property type="match status" value="1"/>
</dbReference>
<name>A0A2N9GPK0_FAGSY</name>
<sequence>MDLRVQGSTHGGRAWGSGRSYSPGQNLEGLLCVFPKEDNIEYIVIPTQCLGEICLPKEHVALFIFGDSLVDVGNNNYINTTTDYQGNVWPFGESFFKYPTGRASDGRLIPDFIAEYANLPLIPPYLLHPGYNRYIDGANFASGGAGALDETRRGLVINLNTQLNYFKNMETMLRQKLGEKEAKTLLVKAVYLISIGNSDYIVPYYPNSTVLQYSAQEELVNMVIGNLTTVIKEIYKIGGRKFAFLGLPPLGCFPLMRALKQGNTSACMEDITTLVKLHNKALSEVLPKLQSELKGFKYSIADLYTLFSERIDNPSKYGFTEGKIACCGSGPFRGIPSCGGRSSVQEYELCENASDHVFFDSAHPTEKAYQQFAELIWSGTPDVIGPYNLKALFKA</sequence>
<dbReference type="InterPro" id="IPR044552">
    <property type="entry name" value="GLIP1-5/GLL25"/>
</dbReference>
<accession>A0A2N9GPK0</accession>
<keyword evidence="2" id="KW-0732">Signal</keyword>
<dbReference type="PANTHER" id="PTHR45966:SF1">
    <property type="entry name" value="GDSL ESTERASE_LIPASE 1-RELATED"/>
    <property type="match status" value="1"/>
</dbReference>
<dbReference type="SUPFAM" id="SSF52266">
    <property type="entry name" value="SGNH hydrolase"/>
    <property type="match status" value="1"/>
</dbReference>
<organism evidence="3">
    <name type="scientific">Fagus sylvatica</name>
    <name type="common">Beechnut</name>
    <dbReference type="NCBI Taxonomy" id="28930"/>
    <lineage>
        <taxon>Eukaryota</taxon>
        <taxon>Viridiplantae</taxon>
        <taxon>Streptophyta</taxon>
        <taxon>Embryophyta</taxon>
        <taxon>Tracheophyta</taxon>
        <taxon>Spermatophyta</taxon>
        <taxon>Magnoliopsida</taxon>
        <taxon>eudicotyledons</taxon>
        <taxon>Gunneridae</taxon>
        <taxon>Pentapetalae</taxon>
        <taxon>rosids</taxon>
        <taxon>fabids</taxon>
        <taxon>Fagales</taxon>
        <taxon>Fagaceae</taxon>
        <taxon>Fagus</taxon>
    </lineage>
</organism>
<evidence type="ECO:0008006" key="4">
    <source>
        <dbReference type="Google" id="ProtNLM"/>
    </source>
</evidence>
<dbReference type="PANTHER" id="PTHR45966">
    <property type="entry name" value="GDSL-LIKE LIPASE/ACYLHYDROLASE"/>
    <property type="match status" value="1"/>
</dbReference>
<dbReference type="InterPro" id="IPR035669">
    <property type="entry name" value="SGNH_plant_lipase-like"/>
</dbReference>
<reference evidence="3" key="1">
    <citation type="submission" date="2018-02" db="EMBL/GenBank/DDBJ databases">
        <authorList>
            <person name="Cohen D.B."/>
            <person name="Kent A.D."/>
        </authorList>
    </citation>
    <scope>NUCLEOTIDE SEQUENCE</scope>
</reference>
<evidence type="ECO:0000256" key="1">
    <source>
        <dbReference type="ARBA" id="ARBA00008668"/>
    </source>
</evidence>
<evidence type="ECO:0000256" key="2">
    <source>
        <dbReference type="ARBA" id="ARBA00022729"/>
    </source>
</evidence>
<protein>
    <recommendedName>
        <fullName evidence="4">SGNH hydrolase-type esterase domain-containing protein</fullName>
    </recommendedName>
</protein>
<dbReference type="InterPro" id="IPR001087">
    <property type="entry name" value="GDSL"/>
</dbReference>
<evidence type="ECO:0000313" key="3">
    <source>
        <dbReference type="EMBL" id="SPD01403.1"/>
    </source>
</evidence>
<dbReference type="AlphaFoldDB" id="A0A2N9GPK0"/>
<dbReference type="Gene3D" id="3.40.50.1110">
    <property type="entry name" value="SGNH hydrolase"/>
    <property type="match status" value="1"/>
</dbReference>
<dbReference type="InterPro" id="IPR036514">
    <property type="entry name" value="SGNH_hydro_sf"/>
</dbReference>
<proteinExistence type="inferred from homology"/>
<dbReference type="EMBL" id="OIVN01002195">
    <property type="protein sequence ID" value="SPD01403.1"/>
    <property type="molecule type" value="Genomic_DNA"/>
</dbReference>
<dbReference type="GO" id="GO:0016298">
    <property type="term" value="F:lipase activity"/>
    <property type="evidence" value="ECO:0007669"/>
    <property type="project" value="TreeGrafter"/>
</dbReference>
<gene>
    <name evidence="3" type="ORF">FSB_LOCUS29285</name>
</gene>